<feature type="transmembrane region" description="Helical" evidence="1">
    <location>
        <begin position="7"/>
        <end position="29"/>
    </location>
</feature>
<dbReference type="STRING" id="1267021.FPB0191_01594"/>
<keyword evidence="1" id="KW-0812">Transmembrane</keyword>
<evidence type="ECO:0000259" key="2">
    <source>
        <dbReference type="Pfam" id="PF02698"/>
    </source>
</evidence>
<dbReference type="GO" id="GO:0005886">
    <property type="term" value="C:plasma membrane"/>
    <property type="evidence" value="ECO:0007669"/>
    <property type="project" value="TreeGrafter"/>
</dbReference>
<dbReference type="InterPro" id="IPR014729">
    <property type="entry name" value="Rossmann-like_a/b/a_fold"/>
</dbReference>
<dbReference type="KEGG" id="fpp:FPB0191_01594"/>
<dbReference type="Proteomes" id="UP000030901">
    <property type="component" value="Chromosome"/>
</dbReference>
<accession>A0A0A7S1L0</accession>
<keyword evidence="4" id="KW-1185">Reference proteome</keyword>
<dbReference type="InterPro" id="IPR051599">
    <property type="entry name" value="Cell_Envelope_Assoc"/>
</dbReference>
<dbReference type="RefSeq" id="WP_039105173.1">
    <property type="nucleotide sequence ID" value="NZ_CAMPDX010000018.1"/>
</dbReference>
<dbReference type="HOGENOM" id="CLU_051474_3_2_6"/>
<dbReference type="GO" id="GO:0043164">
    <property type="term" value="P:Gram-negative-bacterium-type cell wall biogenesis"/>
    <property type="evidence" value="ECO:0007669"/>
    <property type="project" value="TreeGrafter"/>
</dbReference>
<dbReference type="PANTHER" id="PTHR30336:SF4">
    <property type="entry name" value="ENVELOPE BIOGENESIS FACTOR ELYC"/>
    <property type="match status" value="1"/>
</dbReference>
<dbReference type="Pfam" id="PF02698">
    <property type="entry name" value="DUF218"/>
    <property type="match status" value="1"/>
</dbReference>
<dbReference type="GO" id="GO:0000270">
    <property type="term" value="P:peptidoglycan metabolic process"/>
    <property type="evidence" value="ECO:0007669"/>
    <property type="project" value="TreeGrafter"/>
</dbReference>
<feature type="domain" description="DUF218" evidence="2">
    <location>
        <begin position="38"/>
        <end position="177"/>
    </location>
</feature>
<proteinExistence type="predicted"/>
<organism evidence="3 4">
    <name type="scientific">Frischella perrara</name>
    <dbReference type="NCBI Taxonomy" id="1267021"/>
    <lineage>
        <taxon>Bacteria</taxon>
        <taxon>Pseudomonadati</taxon>
        <taxon>Pseudomonadota</taxon>
        <taxon>Gammaproteobacteria</taxon>
        <taxon>Orbales</taxon>
        <taxon>Orbaceae</taxon>
        <taxon>Frischella</taxon>
    </lineage>
</organism>
<keyword evidence="1" id="KW-0472">Membrane</keyword>
<evidence type="ECO:0000313" key="4">
    <source>
        <dbReference type="Proteomes" id="UP000030901"/>
    </source>
</evidence>
<dbReference type="AlphaFoldDB" id="A0A0A7S1L0"/>
<dbReference type="PANTHER" id="PTHR30336">
    <property type="entry name" value="INNER MEMBRANE PROTEIN, PROBABLE PERMEASE"/>
    <property type="match status" value="1"/>
</dbReference>
<protein>
    <submittedName>
        <fullName evidence="3">Putative membrane protein</fullName>
    </submittedName>
</protein>
<gene>
    <name evidence="3" type="ORF">FPB0191_01594</name>
</gene>
<keyword evidence="1" id="KW-1133">Transmembrane helix</keyword>
<dbReference type="InterPro" id="IPR003848">
    <property type="entry name" value="DUF218"/>
</dbReference>
<dbReference type="OrthoDB" id="9782395at2"/>
<dbReference type="EMBL" id="CP009056">
    <property type="protein sequence ID" value="AJA45410.1"/>
    <property type="molecule type" value="Genomic_DNA"/>
</dbReference>
<evidence type="ECO:0000313" key="3">
    <source>
        <dbReference type="EMBL" id="AJA45410.1"/>
    </source>
</evidence>
<reference evidence="3 4" key="1">
    <citation type="journal article" date="2014" name="Appl. Environ. Microbiol.">
        <title>Gut symbionts from distinct hosts exhibit genotoxic activity via divergent colibactin biosynthetic pathways.</title>
        <authorList>
            <person name="Engel P."/>
            <person name="Vizcaino M.I."/>
            <person name="Crawford J.M."/>
        </authorList>
    </citation>
    <scope>NUCLEOTIDE SEQUENCE [LARGE SCALE GENOMIC DNA]</scope>
    <source>
        <strain evidence="3 4">PEB0191</strain>
    </source>
</reference>
<dbReference type="CDD" id="cd06259">
    <property type="entry name" value="YdcF-like"/>
    <property type="match status" value="1"/>
</dbReference>
<dbReference type="Gene3D" id="3.40.50.620">
    <property type="entry name" value="HUPs"/>
    <property type="match status" value="1"/>
</dbReference>
<sequence>MTIIKLVFYIILFILSYFVVCNIVIYLYAQQNPVADADTMVVLGAKVIGTPARPHPTLQSRLDVAIIYLHQNPRTKVIVCGGQGRNESATEASVMADYLIKNGIDTSRIYIEDQSIRTAQQFVFANQILPLGKTIVVTSDFHLLRSIILAKRSGIHDVSGLPASLSNKDKRIALIREPLALLNSLLFDHPMDYVTTSAK</sequence>
<evidence type="ECO:0000256" key="1">
    <source>
        <dbReference type="SAM" id="Phobius"/>
    </source>
</evidence>
<name>A0A0A7S1L0_FRIPE</name>